<keyword evidence="1" id="KW-1133">Transmembrane helix</keyword>
<feature type="transmembrane region" description="Helical" evidence="1">
    <location>
        <begin position="151"/>
        <end position="172"/>
    </location>
</feature>
<dbReference type="AlphaFoldDB" id="A0A0C9V9Y1"/>
<feature type="non-terminal residue" evidence="2">
    <location>
        <position position="1"/>
    </location>
</feature>
<evidence type="ECO:0000313" key="3">
    <source>
        <dbReference type="Proteomes" id="UP000054279"/>
    </source>
</evidence>
<evidence type="ECO:0000256" key="1">
    <source>
        <dbReference type="SAM" id="Phobius"/>
    </source>
</evidence>
<feature type="transmembrane region" description="Helical" evidence="1">
    <location>
        <begin position="184"/>
        <end position="205"/>
    </location>
</feature>
<dbReference type="HOGENOM" id="CLU_866450_0_0_1"/>
<feature type="transmembrane region" description="Helical" evidence="1">
    <location>
        <begin position="225"/>
        <end position="248"/>
    </location>
</feature>
<reference evidence="2 3" key="1">
    <citation type="submission" date="2014-06" db="EMBL/GenBank/DDBJ databases">
        <title>Evolutionary Origins and Diversification of the Mycorrhizal Mutualists.</title>
        <authorList>
            <consortium name="DOE Joint Genome Institute"/>
            <consortium name="Mycorrhizal Genomics Consortium"/>
            <person name="Kohler A."/>
            <person name="Kuo A."/>
            <person name="Nagy L.G."/>
            <person name="Floudas D."/>
            <person name="Copeland A."/>
            <person name="Barry K.W."/>
            <person name="Cichocki N."/>
            <person name="Veneault-Fourrey C."/>
            <person name="LaButti K."/>
            <person name="Lindquist E.A."/>
            <person name="Lipzen A."/>
            <person name="Lundell T."/>
            <person name="Morin E."/>
            <person name="Murat C."/>
            <person name="Riley R."/>
            <person name="Ohm R."/>
            <person name="Sun H."/>
            <person name="Tunlid A."/>
            <person name="Henrissat B."/>
            <person name="Grigoriev I.V."/>
            <person name="Hibbett D.S."/>
            <person name="Martin F."/>
        </authorList>
    </citation>
    <scope>NUCLEOTIDE SEQUENCE [LARGE SCALE GENOMIC DNA]</scope>
    <source>
        <strain evidence="2 3">SS14</strain>
    </source>
</reference>
<accession>A0A0C9V9Y1</accession>
<feature type="transmembrane region" description="Helical" evidence="1">
    <location>
        <begin position="20"/>
        <end position="40"/>
    </location>
</feature>
<proteinExistence type="predicted"/>
<organism evidence="2 3">
    <name type="scientific">Sphaerobolus stellatus (strain SS14)</name>
    <dbReference type="NCBI Taxonomy" id="990650"/>
    <lineage>
        <taxon>Eukaryota</taxon>
        <taxon>Fungi</taxon>
        <taxon>Dikarya</taxon>
        <taxon>Basidiomycota</taxon>
        <taxon>Agaricomycotina</taxon>
        <taxon>Agaricomycetes</taxon>
        <taxon>Phallomycetidae</taxon>
        <taxon>Geastrales</taxon>
        <taxon>Sphaerobolaceae</taxon>
        <taxon>Sphaerobolus</taxon>
    </lineage>
</organism>
<protein>
    <submittedName>
        <fullName evidence="2">Uncharacterized protein</fullName>
    </submittedName>
</protein>
<sequence>MSNANYDTELSLFGSHAAASISLFVIDLTSTIGLCAVLLTTSLSQRITRHALFTNLAITLLLYSSFKCYTSIIIFSWQKFVKVTGKEESGSDIIGIDAWDGPFFLFQTMLEDILWISTQIAMLNLIIYLWFTFKSVIGTPAAPSKEGKRTAALLITPYIFGLSPMFGLANIPSQSLNAGAITNITEALLVITACIADVVLLIMYWKRRRALRRANLPEIFSFELLVKLLLFSIYRLSFLLVDVLSYLLPGSASAIAVSVSRSLFPIIVLALIGVREDILRVWFPARWFSSKPYNRLPKSEALESAFASHSLQEETRGMSDP</sequence>
<dbReference type="OrthoDB" id="2988301at2759"/>
<keyword evidence="1" id="KW-0472">Membrane</keyword>
<feature type="transmembrane region" description="Helical" evidence="1">
    <location>
        <begin position="254"/>
        <end position="274"/>
    </location>
</feature>
<feature type="transmembrane region" description="Helical" evidence="1">
    <location>
        <begin position="52"/>
        <end position="77"/>
    </location>
</feature>
<keyword evidence="3" id="KW-1185">Reference proteome</keyword>
<keyword evidence="1" id="KW-0812">Transmembrane</keyword>
<dbReference type="Proteomes" id="UP000054279">
    <property type="component" value="Unassembled WGS sequence"/>
</dbReference>
<dbReference type="EMBL" id="KN837201">
    <property type="protein sequence ID" value="KIJ34275.1"/>
    <property type="molecule type" value="Genomic_DNA"/>
</dbReference>
<evidence type="ECO:0000313" key="2">
    <source>
        <dbReference type="EMBL" id="KIJ34275.1"/>
    </source>
</evidence>
<name>A0A0C9V9Y1_SPHS4</name>
<gene>
    <name evidence="2" type="ORF">M422DRAFT_782912</name>
</gene>
<feature type="transmembrane region" description="Helical" evidence="1">
    <location>
        <begin position="113"/>
        <end position="131"/>
    </location>
</feature>